<reference evidence="1" key="1">
    <citation type="submission" date="2022-08" db="EMBL/GenBank/DDBJ databases">
        <title>A Global Phylogenomic Analysis of the Shiitake Genus Lentinula.</title>
        <authorList>
            <consortium name="DOE Joint Genome Institute"/>
            <person name="Sierra-Patev S."/>
            <person name="Min B."/>
            <person name="Naranjo-Ortiz M."/>
            <person name="Looney B."/>
            <person name="Konkel Z."/>
            <person name="Slot J.C."/>
            <person name="Sakamoto Y."/>
            <person name="Steenwyk J.L."/>
            <person name="Rokas A."/>
            <person name="Carro J."/>
            <person name="Camarero S."/>
            <person name="Ferreira P."/>
            <person name="Molpeceres G."/>
            <person name="Ruiz-Duenas F.J."/>
            <person name="Serrano A."/>
            <person name="Henrissat B."/>
            <person name="Drula E."/>
            <person name="Hughes K.W."/>
            <person name="Mata J.L."/>
            <person name="Ishikawa N.K."/>
            <person name="Vargas-Isla R."/>
            <person name="Ushijima S."/>
            <person name="Smith C.A."/>
            <person name="Ahrendt S."/>
            <person name="Andreopoulos W."/>
            <person name="He G."/>
            <person name="Labutti K."/>
            <person name="Lipzen A."/>
            <person name="Ng V."/>
            <person name="Riley R."/>
            <person name="Sandor L."/>
            <person name="Barry K."/>
            <person name="Martinez A.T."/>
            <person name="Xiao Y."/>
            <person name="Gibbons J.G."/>
            <person name="Terashima K."/>
            <person name="Grigoriev I.V."/>
            <person name="Hibbett D.S."/>
        </authorList>
    </citation>
    <scope>NUCLEOTIDE SEQUENCE</scope>
    <source>
        <strain evidence="1">JLM2183</strain>
    </source>
</reference>
<dbReference type="EMBL" id="JAOTPV010000004">
    <property type="protein sequence ID" value="KAJ4483894.1"/>
    <property type="molecule type" value="Genomic_DNA"/>
</dbReference>
<name>A0A9W9AIZ2_9AGAR</name>
<evidence type="ECO:0000313" key="1">
    <source>
        <dbReference type="EMBL" id="KAJ4483894.1"/>
    </source>
</evidence>
<keyword evidence="2" id="KW-1185">Reference proteome</keyword>
<comment type="caution">
    <text evidence="1">The sequence shown here is derived from an EMBL/GenBank/DDBJ whole genome shotgun (WGS) entry which is preliminary data.</text>
</comment>
<proteinExistence type="predicted"/>
<dbReference type="OrthoDB" id="2630497at2759"/>
<feature type="non-terminal residue" evidence="1">
    <location>
        <position position="107"/>
    </location>
</feature>
<gene>
    <name evidence="1" type="ORF">J3R30DRAFT_3452364</name>
</gene>
<organism evidence="1 2">
    <name type="scientific">Lentinula aciculospora</name>
    <dbReference type="NCBI Taxonomy" id="153920"/>
    <lineage>
        <taxon>Eukaryota</taxon>
        <taxon>Fungi</taxon>
        <taxon>Dikarya</taxon>
        <taxon>Basidiomycota</taxon>
        <taxon>Agaricomycotina</taxon>
        <taxon>Agaricomycetes</taxon>
        <taxon>Agaricomycetidae</taxon>
        <taxon>Agaricales</taxon>
        <taxon>Marasmiineae</taxon>
        <taxon>Omphalotaceae</taxon>
        <taxon>Lentinula</taxon>
    </lineage>
</organism>
<dbReference type="AlphaFoldDB" id="A0A9W9AIZ2"/>
<protein>
    <submittedName>
        <fullName evidence="1">Uncharacterized protein</fullName>
    </submittedName>
</protein>
<dbReference type="Proteomes" id="UP001150266">
    <property type="component" value="Unassembled WGS sequence"/>
</dbReference>
<evidence type="ECO:0000313" key="2">
    <source>
        <dbReference type="Proteomes" id="UP001150266"/>
    </source>
</evidence>
<accession>A0A9W9AIZ2</accession>
<sequence>MNAHIHSAHSHSPFETLYGYTPEFTIPNGIETKYPSIERRMELLQHAHEDAEAALRMSKECIREGVKGKVQEFEVGQPVWLSLSKLKVQQKNQKILITPTHLDENPQ</sequence>